<evidence type="ECO:0000313" key="3">
    <source>
        <dbReference type="Proteomes" id="UP000220246"/>
    </source>
</evidence>
<proteinExistence type="inferred from homology"/>
<dbReference type="Pfam" id="PF03691">
    <property type="entry name" value="UPF0167"/>
    <property type="match status" value="1"/>
</dbReference>
<comment type="caution">
    <text evidence="2">The sequence shown here is derived from an EMBL/GenBank/DDBJ whole genome shotgun (WGS) entry which is preliminary data.</text>
</comment>
<protein>
    <submittedName>
        <fullName evidence="2">Uncharacterized protein</fullName>
    </submittedName>
</protein>
<gene>
    <name evidence="2" type="ORF">CRM82_15940</name>
</gene>
<name>A0A2A7UX11_COMTR</name>
<sequence length="170" mass="18761">MSERQPFFRFNPGAYQEGRAFEPSDETCGVCAQPCGWKYRGNIYMRADSPTICACCIADGRLGALLEGEGFSFHDVELDGADPALEQELLERTPGVACFNPFEWPVLDSMPMAFLGYGEDKGLLAIDAVRSAISETFAEIGWTEPVGPSPYLLVFKEVNGDRYRAVLDLD</sequence>
<keyword evidence="3" id="KW-1185">Reference proteome</keyword>
<organism evidence="2 3">
    <name type="scientific">Comamonas terrigena</name>
    <dbReference type="NCBI Taxonomy" id="32013"/>
    <lineage>
        <taxon>Bacteria</taxon>
        <taxon>Pseudomonadati</taxon>
        <taxon>Pseudomonadota</taxon>
        <taxon>Betaproteobacteria</taxon>
        <taxon>Burkholderiales</taxon>
        <taxon>Comamonadaceae</taxon>
        <taxon>Comamonas</taxon>
    </lineage>
</organism>
<comment type="similarity">
    <text evidence="1">Belongs to the UPF0167 family.</text>
</comment>
<dbReference type="EMBL" id="PDEA01000001">
    <property type="protein sequence ID" value="PEH89899.1"/>
    <property type="molecule type" value="Genomic_DNA"/>
</dbReference>
<dbReference type="GeneID" id="80802116"/>
<evidence type="ECO:0000256" key="1">
    <source>
        <dbReference type="ARBA" id="ARBA00008525"/>
    </source>
</evidence>
<dbReference type="AlphaFoldDB" id="A0A2A7UX11"/>
<reference evidence="3" key="1">
    <citation type="submission" date="2017-09" db="EMBL/GenBank/DDBJ databases">
        <title>FDA dAtabase for Regulatory Grade micrObial Sequences (FDA-ARGOS): Supporting development and validation of Infectious Disease Dx tests.</title>
        <authorList>
            <person name="Minogue T."/>
            <person name="Wolcott M."/>
            <person name="Wasieloski L."/>
            <person name="Aguilar W."/>
            <person name="Moore D."/>
            <person name="Tallon L."/>
            <person name="Sadzewicz L."/>
            <person name="Ott S."/>
            <person name="Zhao X."/>
            <person name="Nagaraj S."/>
            <person name="Vavikolanu K."/>
            <person name="Aluvathingal J."/>
            <person name="Nadendla S."/>
            <person name="Sichtig H."/>
        </authorList>
    </citation>
    <scope>NUCLEOTIDE SEQUENCE [LARGE SCALE GENOMIC DNA]</scope>
    <source>
        <strain evidence="3">FDAARGOS_394</strain>
    </source>
</reference>
<dbReference type="RefSeq" id="WP_066533230.1">
    <property type="nucleotide sequence ID" value="NZ_PDEA01000001.1"/>
</dbReference>
<accession>A0A2A7UX11</accession>
<dbReference type="OrthoDB" id="7065534at2"/>
<evidence type="ECO:0000313" key="2">
    <source>
        <dbReference type="EMBL" id="PEH89899.1"/>
    </source>
</evidence>
<dbReference type="Proteomes" id="UP000220246">
    <property type="component" value="Unassembled WGS sequence"/>
</dbReference>
<dbReference type="InterPro" id="IPR005363">
    <property type="entry name" value="UPF0167"/>
</dbReference>